<name>A0ABV0ZXP4_9TELE</name>
<comment type="caution">
    <text evidence="1">The sequence shown here is derived from an EMBL/GenBank/DDBJ whole genome shotgun (WGS) entry which is preliminary data.</text>
</comment>
<accession>A0ABV0ZXP4</accession>
<organism evidence="1 2">
    <name type="scientific">Ameca splendens</name>
    <dbReference type="NCBI Taxonomy" id="208324"/>
    <lineage>
        <taxon>Eukaryota</taxon>
        <taxon>Metazoa</taxon>
        <taxon>Chordata</taxon>
        <taxon>Craniata</taxon>
        <taxon>Vertebrata</taxon>
        <taxon>Euteleostomi</taxon>
        <taxon>Actinopterygii</taxon>
        <taxon>Neopterygii</taxon>
        <taxon>Teleostei</taxon>
        <taxon>Neoteleostei</taxon>
        <taxon>Acanthomorphata</taxon>
        <taxon>Ovalentaria</taxon>
        <taxon>Atherinomorphae</taxon>
        <taxon>Cyprinodontiformes</taxon>
        <taxon>Goodeidae</taxon>
        <taxon>Ameca</taxon>
    </lineage>
</organism>
<protein>
    <submittedName>
        <fullName evidence="1">Uncharacterized protein</fullName>
    </submittedName>
</protein>
<gene>
    <name evidence="1" type="ORF">AMECASPLE_012924</name>
</gene>
<evidence type="ECO:0000313" key="2">
    <source>
        <dbReference type="Proteomes" id="UP001469553"/>
    </source>
</evidence>
<dbReference type="Proteomes" id="UP001469553">
    <property type="component" value="Unassembled WGS sequence"/>
</dbReference>
<proteinExistence type="predicted"/>
<sequence>LYDKINTKSTPQIRNPPSDAVQRAKRVVIGATASEMNPMLFRISELFEKKPSGLVISSCKIL</sequence>
<dbReference type="EMBL" id="JAHRIP010076063">
    <property type="protein sequence ID" value="MEQ2310791.1"/>
    <property type="molecule type" value="Genomic_DNA"/>
</dbReference>
<evidence type="ECO:0000313" key="1">
    <source>
        <dbReference type="EMBL" id="MEQ2310791.1"/>
    </source>
</evidence>
<keyword evidence="2" id="KW-1185">Reference proteome</keyword>
<feature type="non-terminal residue" evidence="1">
    <location>
        <position position="1"/>
    </location>
</feature>
<reference evidence="1 2" key="1">
    <citation type="submission" date="2021-06" db="EMBL/GenBank/DDBJ databases">
        <authorList>
            <person name="Palmer J.M."/>
        </authorList>
    </citation>
    <scope>NUCLEOTIDE SEQUENCE [LARGE SCALE GENOMIC DNA]</scope>
    <source>
        <strain evidence="1 2">AS_MEX2019</strain>
        <tissue evidence="1">Muscle</tissue>
    </source>
</reference>